<keyword evidence="2 4" id="KW-0808">Transferase</keyword>
<dbReference type="PANTHER" id="PTHR12526">
    <property type="entry name" value="GLYCOSYLTRANSFERASE"/>
    <property type="match status" value="1"/>
</dbReference>
<organism evidence="4 5">
    <name type="scientific">Luteimicrobium subarcticum</name>
    <dbReference type="NCBI Taxonomy" id="620910"/>
    <lineage>
        <taxon>Bacteria</taxon>
        <taxon>Bacillati</taxon>
        <taxon>Actinomycetota</taxon>
        <taxon>Actinomycetes</taxon>
        <taxon>Micrococcales</taxon>
        <taxon>Luteimicrobium</taxon>
    </lineage>
</organism>
<dbReference type="Pfam" id="PF13692">
    <property type="entry name" value="Glyco_trans_1_4"/>
    <property type="match status" value="1"/>
</dbReference>
<feature type="domain" description="Glycosyltransferase subfamily 4-like N-terminal" evidence="3">
    <location>
        <begin position="19"/>
        <end position="172"/>
    </location>
</feature>
<dbReference type="AlphaFoldDB" id="A0A2M8WTI9"/>
<keyword evidence="1" id="KW-0328">Glycosyltransferase</keyword>
<dbReference type="Gene3D" id="3.40.50.2000">
    <property type="entry name" value="Glycogen Phosphorylase B"/>
    <property type="match status" value="2"/>
</dbReference>
<sequence length="379" mass="40438">MRVLVVTVVHDPADARIRHRQIAAMVEAGWDVTYAAPFTAYGREPVAGVTAVDLPRAAGRRRLGAVRAARRLLAARTADVDVVLLHDPDLLLAVPRRARRRGTAVVWDVHEDTAAAVTMRGWIPGPLRSLAAWGVRRAERWAERHVDLVLAEPGYVARFARPHPVVPNSVRVPAAFPDAPVQDRVVYLGKLTAARGARELVALGAALASEVTVELVGPATGEVADELAAAAGRGDVDWAGFVPNDAALARLDGALAGLSLLHDEPNYAHSQPTKVFEYMAHGLPVVTTPNPASVQVVESAGAGLVVPFGDVAAAAAAVRRLRDDRPERDAMARRGYDDVRQHHDWGADRVAFLGILDQFAHRAGSPSRDVPGTTPGNPA</sequence>
<comment type="caution">
    <text evidence="4">The sequence shown here is derived from an EMBL/GenBank/DDBJ whole genome shotgun (WGS) entry which is preliminary data.</text>
</comment>
<dbReference type="EMBL" id="PGTZ01000007">
    <property type="protein sequence ID" value="PJI94267.1"/>
    <property type="molecule type" value="Genomic_DNA"/>
</dbReference>
<dbReference type="InterPro" id="IPR028098">
    <property type="entry name" value="Glyco_trans_4-like_N"/>
</dbReference>
<evidence type="ECO:0000256" key="1">
    <source>
        <dbReference type="ARBA" id="ARBA00022676"/>
    </source>
</evidence>
<evidence type="ECO:0000313" key="5">
    <source>
        <dbReference type="Proteomes" id="UP000231586"/>
    </source>
</evidence>
<dbReference type="Pfam" id="PF13579">
    <property type="entry name" value="Glyco_trans_4_4"/>
    <property type="match status" value="1"/>
</dbReference>
<dbReference type="Proteomes" id="UP000231586">
    <property type="component" value="Unassembled WGS sequence"/>
</dbReference>
<name>A0A2M8WTI9_9MICO</name>
<protein>
    <submittedName>
        <fullName evidence="4">Glycosyltransferase involved in cell wall biosynthesis</fullName>
    </submittedName>
</protein>
<keyword evidence="5" id="KW-1185">Reference proteome</keyword>
<reference evidence="4 5" key="1">
    <citation type="submission" date="2017-11" db="EMBL/GenBank/DDBJ databases">
        <title>Genomic Encyclopedia of Archaeal and Bacterial Type Strains, Phase II (KMG-II): From Individual Species to Whole Genera.</title>
        <authorList>
            <person name="Goeker M."/>
        </authorList>
    </citation>
    <scope>NUCLEOTIDE SEQUENCE [LARGE SCALE GENOMIC DNA]</scope>
    <source>
        <strain evidence="4 5">DSM 22413</strain>
    </source>
</reference>
<evidence type="ECO:0000313" key="4">
    <source>
        <dbReference type="EMBL" id="PJI94267.1"/>
    </source>
</evidence>
<dbReference type="GO" id="GO:0016757">
    <property type="term" value="F:glycosyltransferase activity"/>
    <property type="evidence" value="ECO:0007669"/>
    <property type="project" value="UniProtKB-KW"/>
</dbReference>
<dbReference type="SUPFAM" id="SSF53756">
    <property type="entry name" value="UDP-Glycosyltransferase/glycogen phosphorylase"/>
    <property type="match status" value="1"/>
</dbReference>
<proteinExistence type="predicted"/>
<evidence type="ECO:0000259" key="3">
    <source>
        <dbReference type="Pfam" id="PF13579"/>
    </source>
</evidence>
<accession>A0A2M8WTI9</accession>
<evidence type="ECO:0000256" key="2">
    <source>
        <dbReference type="ARBA" id="ARBA00022679"/>
    </source>
</evidence>
<dbReference type="PANTHER" id="PTHR12526:SF510">
    <property type="entry name" value="D-INOSITOL 3-PHOSPHATE GLYCOSYLTRANSFERASE"/>
    <property type="match status" value="1"/>
</dbReference>
<gene>
    <name evidence="4" type="ORF">CLV34_1755</name>
</gene>